<dbReference type="InterPro" id="IPR009769">
    <property type="entry name" value="EDR2_C"/>
</dbReference>
<feature type="compositionally biased region" description="Polar residues" evidence="1">
    <location>
        <begin position="124"/>
        <end position="149"/>
    </location>
</feature>
<sequence>MGSCVSRPEMCVGGRRSSAGGARKRRRRMIRRRASSRKAMEKIDEALGSDIGADPVSYSNPAFQVLTSSGSIEEAWFDTHSVIDSEEEDFQSVHGDPLSVNSSEGEVIVTPKSYRDDNLEVGNPNASSVSSIDQQKGQKLGEQSSMNSDNTTKAFVSHEDVSAISTNENVGDEGILDDCGLPNNCLPCLVVTASTIEKRKTLSTSPPNSAKKGSLKLSFKRKSGEAHSTSTRFSTRAFLEKPLAGSQVPFCLLEKKMLDSWSHIEPETFKVRSEHYFRDKKKDFAANCAAYSPFGVDIYLSQQKINHIARFVELPFTNSPSKLPPILVVNLQIPLYPATIFQSETDGEGMSIVLYFRLSEGYSKELPSHFLESIRRLIDDEVERVRGFPLDTLVPFRERLKILGRVANIEELPLSNAERKLMHAYNEKPVLSRPQHDFYLVSSSLFED</sequence>
<name>A0AAQ3QS40_9LILI</name>
<evidence type="ECO:0000256" key="1">
    <source>
        <dbReference type="SAM" id="MobiDB-lite"/>
    </source>
</evidence>
<dbReference type="AlphaFoldDB" id="A0AAQ3QS40"/>
<evidence type="ECO:0000313" key="3">
    <source>
        <dbReference type="EMBL" id="WOL19366.1"/>
    </source>
</evidence>
<reference evidence="3 4" key="1">
    <citation type="submission" date="2023-10" db="EMBL/GenBank/DDBJ databases">
        <title>Chromosome-scale genome assembly provides insights into flower coloration mechanisms of Canna indica.</title>
        <authorList>
            <person name="Li C."/>
        </authorList>
    </citation>
    <scope>NUCLEOTIDE SEQUENCE [LARGE SCALE GENOMIC DNA]</scope>
    <source>
        <tissue evidence="3">Flower</tissue>
    </source>
</reference>
<dbReference type="Proteomes" id="UP001327560">
    <property type="component" value="Chromosome 9"/>
</dbReference>
<feature type="region of interest" description="Disordered" evidence="1">
    <location>
        <begin position="115"/>
        <end position="149"/>
    </location>
</feature>
<evidence type="ECO:0000313" key="4">
    <source>
        <dbReference type="Proteomes" id="UP001327560"/>
    </source>
</evidence>
<dbReference type="Pfam" id="PF07059">
    <property type="entry name" value="EDR2_C"/>
    <property type="match status" value="1"/>
</dbReference>
<protein>
    <recommendedName>
        <fullName evidence="2">Protein ENHANCED DISEASE RESISTANCE 2 C-terminal domain-containing protein</fullName>
    </recommendedName>
</protein>
<feature type="region of interest" description="Disordered" evidence="1">
    <location>
        <begin position="200"/>
        <end position="223"/>
    </location>
</feature>
<keyword evidence="4" id="KW-1185">Reference proteome</keyword>
<proteinExistence type="predicted"/>
<dbReference type="PANTHER" id="PTHR31558:SF3">
    <property type="entry name" value="CW14 PROTEIN"/>
    <property type="match status" value="1"/>
</dbReference>
<evidence type="ECO:0000259" key="2">
    <source>
        <dbReference type="Pfam" id="PF07059"/>
    </source>
</evidence>
<dbReference type="EMBL" id="CP136898">
    <property type="protein sequence ID" value="WOL19366.1"/>
    <property type="molecule type" value="Genomic_DNA"/>
</dbReference>
<accession>A0AAQ3QS40</accession>
<feature type="region of interest" description="Disordered" evidence="1">
    <location>
        <begin position="1"/>
        <end position="41"/>
    </location>
</feature>
<organism evidence="3 4">
    <name type="scientific">Canna indica</name>
    <name type="common">Indian-shot</name>
    <dbReference type="NCBI Taxonomy" id="4628"/>
    <lineage>
        <taxon>Eukaryota</taxon>
        <taxon>Viridiplantae</taxon>
        <taxon>Streptophyta</taxon>
        <taxon>Embryophyta</taxon>
        <taxon>Tracheophyta</taxon>
        <taxon>Spermatophyta</taxon>
        <taxon>Magnoliopsida</taxon>
        <taxon>Liliopsida</taxon>
        <taxon>Zingiberales</taxon>
        <taxon>Cannaceae</taxon>
        <taxon>Canna</taxon>
    </lineage>
</organism>
<dbReference type="PANTHER" id="PTHR31558">
    <property type="entry name" value="CW14 PROTEIN"/>
    <property type="match status" value="1"/>
</dbReference>
<gene>
    <name evidence="3" type="ORF">Cni_G28164</name>
</gene>
<feature type="domain" description="Protein ENHANCED DISEASE RESISTANCE 2 C-terminal" evidence="2">
    <location>
        <begin position="261"/>
        <end position="433"/>
    </location>
</feature>
<feature type="compositionally biased region" description="Basic residues" evidence="1">
    <location>
        <begin position="22"/>
        <end position="36"/>
    </location>
</feature>